<proteinExistence type="predicted"/>
<dbReference type="Ensembl" id="ENSPMRT00000028502.1">
    <property type="protein sequence ID" value="ENSPMRP00000026866.1"/>
    <property type="gene ID" value="ENSPMRG00000017350.1"/>
</dbReference>
<reference evidence="1 2" key="1">
    <citation type="journal article" date="2019" name="Proc. Natl. Acad. Sci. U.S.A.">
        <title>Regulatory changes in pterin and carotenoid genes underlie balanced color polymorphisms in the wall lizard.</title>
        <authorList>
            <person name="Andrade P."/>
            <person name="Pinho C."/>
            <person name="Perez I de Lanuza G."/>
            <person name="Afonso S."/>
            <person name="Brejcha J."/>
            <person name="Rubin C.J."/>
            <person name="Wallerman O."/>
            <person name="Pereira P."/>
            <person name="Sabatino S.J."/>
            <person name="Bellati A."/>
            <person name="Pellitteri-Rosa D."/>
            <person name="Bosakova Z."/>
            <person name="Bunikis I."/>
            <person name="Carretero M.A."/>
            <person name="Feiner N."/>
            <person name="Marsik P."/>
            <person name="Pauperio F."/>
            <person name="Salvi D."/>
            <person name="Soler L."/>
            <person name="While G.M."/>
            <person name="Uller T."/>
            <person name="Font E."/>
            <person name="Andersson L."/>
            <person name="Carneiro M."/>
        </authorList>
    </citation>
    <scope>NUCLEOTIDE SEQUENCE</scope>
</reference>
<dbReference type="AlphaFoldDB" id="A0A670JR31"/>
<sequence>MFVSHQILTNAFSKVGIEFICEEGLRGRGRENSFQSLDIGGNARDSVDAHLLHATTLNLLDTLAHNVRGPVQKLKILIQLLSFLKMSI</sequence>
<dbReference type="GeneTree" id="ENSGT01030000239747"/>
<reference evidence="1" key="2">
    <citation type="submission" date="2025-08" db="UniProtKB">
        <authorList>
            <consortium name="Ensembl"/>
        </authorList>
    </citation>
    <scope>IDENTIFICATION</scope>
</reference>
<protein>
    <submittedName>
        <fullName evidence="1">Uncharacterized protein</fullName>
    </submittedName>
</protein>
<keyword evidence="2" id="KW-1185">Reference proteome</keyword>
<accession>A0A670JR31</accession>
<evidence type="ECO:0000313" key="2">
    <source>
        <dbReference type="Proteomes" id="UP000472272"/>
    </source>
</evidence>
<evidence type="ECO:0000313" key="1">
    <source>
        <dbReference type="Ensembl" id="ENSPMRP00000026866.1"/>
    </source>
</evidence>
<dbReference type="Proteomes" id="UP000472272">
    <property type="component" value="Chromosome 16"/>
</dbReference>
<name>A0A670JR31_PODMU</name>
<organism evidence="1 2">
    <name type="scientific">Podarcis muralis</name>
    <name type="common">Wall lizard</name>
    <name type="synonym">Lacerta muralis</name>
    <dbReference type="NCBI Taxonomy" id="64176"/>
    <lineage>
        <taxon>Eukaryota</taxon>
        <taxon>Metazoa</taxon>
        <taxon>Chordata</taxon>
        <taxon>Craniata</taxon>
        <taxon>Vertebrata</taxon>
        <taxon>Euteleostomi</taxon>
        <taxon>Lepidosauria</taxon>
        <taxon>Squamata</taxon>
        <taxon>Bifurcata</taxon>
        <taxon>Unidentata</taxon>
        <taxon>Episquamata</taxon>
        <taxon>Laterata</taxon>
        <taxon>Lacertibaenia</taxon>
        <taxon>Lacertidae</taxon>
        <taxon>Podarcis</taxon>
    </lineage>
</organism>
<reference evidence="1" key="3">
    <citation type="submission" date="2025-09" db="UniProtKB">
        <authorList>
            <consortium name="Ensembl"/>
        </authorList>
    </citation>
    <scope>IDENTIFICATION</scope>
</reference>